<sequence length="888" mass="98084">MPLPGGTGPSWGASRWGPPCAPRPARRRPRPGATEPPPPGRRHWPRAPPPSASHFLAEPWPRTRPAPGPRRPRPAAPPVAPVRPLRRGPQRRAASAPCSWASAPRAPARPAGGPPRPRPGPRAPCRWASAAPPGPPRALQVGLRAPARASARPAGGPPRPGPPARPAGGPPRPRPGPPRALQVGLRAPGPRALSGRQLAPSVRPRPSEPRRRCPRGQGRCPGAAPAAPRRRLELPGGRCACGSARGCRVRASDSGVPGDPAGQPRDGAAAPFAMEGSRQTRVSRPYKISESSKVYRWADHSNTVLQRLNEQRLRGLFCDIVLVADEQRVPAHRNLLAVCSDYFNSMFTIGMREAFQKEVELIGASYIGLKAVVDFLYGGELALDGGNIDYILETAHLLQIWTVVDFCCQYLEQEVSEDNYLYLQELASIYSLKRLDAFIDGFILSHFGTLSFTPDFLQNISMQKLCVYLSSSEVQRECEHDLLQAALQWLTQQPEREAHAHQVLENIHFPLIPKNDLLHRVKPAVCSLLPREANCEGFIEEAVRYHNSLAAQPVMQTKRTALRTNEERLLFVGGEVSERCLELSDDTCYLDAKSEQWVKETPLPARRSHHCVAVLGGFIFIAGGSFSRDNGGDAASNLLYRYDPRCKQWIKVASMNQRRVDFYLASVDDMLVAVGGRNENGALSSVETYSPKTDSWSYVAGLPRFTYGHAGTIYKDFVYISGGHDYQIGPYRKNLLCYDHRTDVWEERRPMTTARGWHSMCSLEDSIYSIGGSDDSIESMERFDVLGVEAYSPQCNQWTRVAPLLHANSESGVAVWEGRIYILGGYSWENTAFSKTVQVYDREKDRWSRGTDLPKAIAGVSACVCALKPRLEDKKKKGKGKRPQDRGQ</sequence>
<evidence type="ECO:0000256" key="7">
    <source>
        <dbReference type="SAM" id="MobiDB-lite"/>
    </source>
</evidence>
<dbReference type="Pfam" id="PF01344">
    <property type="entry name" value="Kelch_1"/>
    <property type="match status" value="2"/>
</dbReference>
<dbReference type="SMART" id="SM00612">
    <property type="entry name" value="Kelch"/>
    <property type="match status" value="6"/>
</dbReference>
<keyword evidence="9" id="KW-1185">Reference proteome</keyword>
<evidence type="ECO:0000313" key="10">
    <source>
        <dbReference type="RefSeq" id="XP_070468512.1"/>
    </source>
</evidence>
<dbReference type="CDD" id="cd18475">
    <property type="entry name" value="BACK_KLHL36"/>
    <property type="match status" value="1"/>
</dbReference>
<evidence type="ECO:0000256" key="5">
    <source>
        <dbReference type="ARBA" id="ARBA00022737"/>
    </source>
</evidence>
<evidence type="ECO:0000256" key="2">
    <source>
        <dbReference type="ARBA" id="ARBA00004906"/>
    </source>
</evidence>
<evidence type="ECO:0000256" key="3">
    <source>
        <dbReference type="ARBA" id="ARBA00019802"/>
    </source>
</evidence>
<keyword evidence="6" id="KW-0833">Ubl conjugation pathway</keyword>
<keyword evidence="5" id="KW-0677">Repeat</keyword>
<feature type="compositionally biased region" description="Pro residues" evidence="7">
    <location>
        <begin position="112"/>
        <end position="122"/>
    </location>
</feature>
<gene>
    <name evidence="10" type="primary">KLHL36</name>
</gene>
<feature type="compositionally biased region" description="Low complexity" evidence="7">
    <location>
        <begin position="215"/>
        <end position="227"/>
    </location>
</feature>
<feature type="region of interest" description="Disordered" evidence="7">
    <location>
        <begin position="1"/>
        <end position="235"/>
    </location>
</feature>
<name>A0ABM4NU92_EQUPR</name>
<protein>
    <recommendedName>
        <fullName evidence="3">Kelch-like protein 36</fullName>
    </recommendedName>
</protein>
<dbReference type="Pfam" id="PF07707">
    <property type="entry name" value="BACK"/>
    <property type="match status" value="1"/>
</dbReference>
<evidence type="ECO:0000256" key="4">
    <source>
        <dbReference type="ARBA" id="ARBA00022441"/>
    </source>
</evidence>
<comment type="pathway">
    <text evidence="2">Protein modification; protein ubiquitination.</text>
</comment>
<dbReference type="Gene3D" id="2.120.10.80">
    <property type="entry name" value="Kelch-type beta propeller"/>
    <property type="match status" value="1"/>
</dbReference>
<feature type="domain" description="BTB" evidence="8">
    <location>
        <begin position="318"/>
        <end position="385"/>
    </location>
</feature>
<feature type="compositionally biased region" description="Pro residues" evidence="7">
    <location>
        <begin position="62"/>
        <end position="81"/>
    </location>
</feature>
<dbReference type="SMART" id="SM00225">
    <property type="entry name" value="BTB"/>
    <property type="match status" value="1"/>
</dbReference>
<dbReference type="SUPFAM" id="SSF54695">
    <property type="entry name" value="POZ domain"/>
    <property type="match status" value="1"/>
</dbReference>
<reference evidence="10" key="1">
    <citation type="submission" date="2025-08" db="UniProtKB">
        <authorList>
            <consortium name="RefSeq"/>
        </authorList>
    </citation>
    <scope>IDENTIFICATION</scope>
    <source>
        <tissue evidence="10">Blood</tissue>
    </source>
</reference>
<dbReference type="RefSeq" id="XP_070468512.1">
    <property type="nucleotide sequence ID" value="XM_070612411.1"/>
</dbReference>
<dbReference type="PROSITE" id="PS50097">
    <property type="entry name" value="BTB"/>
    <property type="match status" value="1"/>
</dbReference>
<dbReference type="Gene3D" id="3.30.710.10">
    <property type="entry name" value="Potassium Channel Kv1.1, Chain A"/>
    <property type="match status" value="1"/>
</dbReference>
<feature type="compositionally biased region" description="Low complexity" evidence="7">
    <location>
        <begin position="144"/>
        <end position="154"/>
    </location>
</feature>
<feature type="compositionally biased region" description="Low complexity" evidence="7">
    <location>
        <begin position="91"/>
        <end position="111"/>
    </location>
</feature>
<dbReference type="CDD" id="cd18266">
    <property type="entry name" value="BTB_POZ_KLHL36"/>
    <property type="match status" value="1"/>
</dbReference>
<dbReference type="InterPro" id="IPR015915">
    <property type="entry name" value="Kelch-typ_b-propeller"/>
</dbReference>
<dbReference type="SUPFAM" id="SSF117281">
    <property type="entry name" value="Kelch motif"/>
    <property type="match status" value="1"/>
</dbReference>
<evidence type="ECO:0000256" key="6">
    <source>
        <dbReference type="ARBA" id="ARBA00022786"/>
    </source>
</evidence>
<keyword evidence="4" id="KW-0880">Kelch repeat</keyword>
<evidence type="ECO:0000256" key="1">
    <source>
        <dbReference type="ARBA" id="ARBA00003098"/>
    </source>
</evidence>
<feature type="compositionally biased region" description="Pro residues" evidence="7">
    <location>
        <begin position="155"/>
        <end position="178"/>
    </location>
</feature>
<feature type="region of interest" description="Disordered" evidence="7">
    <location>
        <begin position="248"/>
        <end position="283"/>
    </location>
</feature>
<dbReference type="PANTHER" id="PTHR45632">
    <property type="entry name" value="LD33804P"/>
    <property type="match status" value="1"/>
</dbReference>
<dbReference type="SMART" id="SM00875">
    <property type="entry name" value="BACK"/>
    <property type="match status" value="1"/>
</dbReference>
<dbReference type="InterPro" id="IPR000210">
    <property type="entry name" value="BTB/POZ_dom"/>
</dbReference>
<comment type="function">
    <text evidence="1">Probable substrate-specific adapter of an E3 ubiquitin-protein ligase complex which mediates the ubiquitination and subsequent proteasomal degradation of target proteins.</text>
</comment>
<dbReference type="InterPro" id="IPR011705">
    <property type="entry name" value="BACK"/>
</dbReference>
<dbReference type="InterPro" id="IPR011333">
    <property type="entry name" value="SKP1/BTB/POZ_sf"/>
</dbReference>
<evidence type="ECO:0000313" key="9">
    <source>
        <dbReference type="Proteomes" id="UP001652662"/>
    </source>
</evidence>
<proteinExistence type="predicted"/>
<dbReference type="PANTHER" id="PTHR45632:SF4">
    <property type="entry name" value="KELCH-LIKE PROTEIN 36"/>
    <property type="match status" value="1"/>
</dbReference>
<dbReference type="Pfam" id="PF24681">
    <property type="entry name" value="Kelch_KLHDC2_KLHL20_DRC7"/>
    <property type="match status" value="1"/>
</dbReference>
<accession>A0ABM4NU92</accession>
<dbReference type="Proteomes" id="UP001652662">
    <property type="component" value="Chromosome 3"/>
</dbReference>
<dbReference type="Gene3D" id="1.25.40.420">
    <property type="match status" value="1"/>
</dbReference>
<dbReference type="GeneID" id="103554011"/>
<dbReference type="Pfam" id="PF00651">
    <property type="entry name" value="BTB"/>
    <property type="match status" value="1"/>
</dbReference>
<dbReference type="InterPro" id="IPR006652">
    <property type="entry name" value="Kelch_1"/>
</dbReference>
<organism evidence="9 10">
    <name type="scientific">Equus przewalskii</name>
    <name type="common">Przewalski's horse</name>
    <name type="synonym">Equus caballus przewalskii</name>
    <dbReference type="NCBI Taxonomy" id="9798"/>
    <lineage>
        <taxon>Eukaryota</taxon>
        <taxon>Metazoa</taxon>
        <taxon>Chordata</taxon>
        <taxon>Craniata</taxon>
        <taxon>Vertebrata</taxon>
        <taxon>Euteleostomi</taxon>
        <taxon>Mammalia</taxon>
        <taxon>Eutheria</taxon>
        <taxon>Laurasiatheria</taxon>
        <taxon>Perissodactyla</taxon>
        <taxon>Equidae</taxon>
        <taxon>Equus</taxon>
    </lineage>
</organism>
<evidence type="ECO:0000259" key="8">
    <source>
        <dbReference type="PROSITE" id="PS50097"/>
    </source>
</evidence>